<reference evidence="2" key="1">
    <citation type="journal article" date="2022" name="bioRxiv">
        <title>Sequencing and chromosome-scale assembly of the giantPleurodeles waltlgenome.</title>
        <authorList>
            <person name="Brown T."/>
            <person name="Elewa A."/>
            <person name="Iarovenko S."/>
            <person name="Subramanian E."/>
            <person name="Araus A.J."/>
            <person name="Petzold A."/>
            <person name="Susuki M."/>
            <person name="Suzuki K.-i.T."/>
            <person name="Hayashi T."/>
            <person name="Toyoda A."/>
            <person name="Oliveira C."/>
            <person name="Osipova E."/>
            <person name="Leigh N.D."/>
            <person name="Simon A."/>
            <person name="Yun M.H."/>
        </authorList>
    </citation>
    <scope>NUCLEOTIDE SEQUENCE</scope>
    <source>
        <strain evidence="2">20211129_DDA</strain>
        <tissue evidence="2">Liver</tissue>
    </source>
</reference>
<gene>
    <name evidence="2" type="ORF">NDU88_001402</name>
</gene>
<feature type="region of interest" description="Disordered" evidence="1">
    <location>
        <begin position="95"/>
        <end position="123"/>
    </location>
</feature>
<dbReference type="AlphaFoldDB" id="A0AAV7UV84"/>
<accession>A0AAV7UV84</accession>
<comment type="caution">
    <text evidence="2">The sequence shown here is derived from an EMBL/GenBank/DDBJ whole genome shotgun (WGS) entry which is preliminary data.</text>
</comment>
<evidence type="ECO:0000313" key="2">
    <source>
        <dbReference type="EMBL" id="KAJ1192090.1"/>
    </source>
</evidence>
<keyword evidence="3" id="KW-1185">Reference proteome</keyword>
<sequence length="123" mass="13553">MNDRARGLGRLEAWESAAPLLTPERTQWRTTTRQKCLVAVRLSKIQQRIVAGTVGVERCRRLALEAPGLAGTRETVPHERCCEWLPGGLGGVVRATQPFRLPHPSSHPYRSTAGPRPRRGAGP</sequence>
<proteinExistence type="predicted"/>
<evidence type="ECO:0000313" key="3">
    <source>
        <dbReference type="Proteomes" id="UP001066276"/>
    </source>
</evidence>
<dbReference type="EMBL" id="JANPWB010000004">
    <property type="protein sequence ID" value="KAJ1192090.1"/>
    <property type="molecule type" value="Genomic_DNA"/>
</dbReference>
<name>A0AAV7UV84_PLEWA</name>
<evidence type="ECO:0000256" key="1">
    <source>
        <dbReference type="SAM" id="MobiDB-lite"/>
    </source>
</evidence>
<dbReference type="Proteomes" id="UP001066276">
    <property type="component" value="Chromosome 2_2"/>
</dbReference>
<protein>
    <submittedName>
        <fullName evidence="2">Uncharacterized protein</fullName>
    </submittedName>
</protein>
<organism evidence="2 3">
    <name type="scientific">Pleurodeles waltl</name>
    <name type="common">Iberian ribbed newt</name>
    <dbReference type="NCBI Taxonomy" id="8319"/>
    <lineage>
        <taxon>Eukaryota</taxon>
        <taxon>Metazoa</taxon>
        <taxon>Chordata</taxon>
        <taxon>Craniata</taxon>
        <taxon>Vertebrata</taxon>
        <taxon>Euteleostomi</taxon>
        <taxon>Amphibia</taxon>
        <taxon>Batrachia</taxon>
        <taxon>Caudata</taxon>
        <taxon>Salamandroidea</taxon>
        <taxon>Salamandridae</taxon>
        <taxon>Pleurodelinae</taxon>
        <taxon>Pleurodeles</taxon>
    </lineage>
</organism>